<proteinExistence type="predicted"/>
<name>A0A2K9L3D6_9VIRU</name>
<dbReference type="RefSeq" id="YP_010780017.1">
    <property type="nucleotide sequence ID" value="NC_075038.1"/>
</dbReference>
<sequence length="415" mass="44274">MHINLYFSTPIYIHMPSPPANSFSIYKNNILNCNSHGDASASFGASDLPIPTGVISGAPSTLQALVSQVGANAVTMSYYVQANGKVASHDCWCTYTLYVQGRLSNGSSTSKIGIAKTSNDPGKGGSISTGWQALTTNSNAIITYLSSSEDCNGSGCGCKFESKGGWSGVSISLRIDVTVDLMTYCTKGQNIHQDVCYNYISDYITGVGPTQQISDYMATYCNTKYPSGTLSMFNDPTKMDSKDFQICACNMPDQDYQQFYQSIEGQFPDLDLGSIPANCLLPSCVTSPFKSNKLNGCPIPQCLEIVNIDNNNITGPVTINQGANCTKYGIQPSPPGVPAAPGTLPSPSISPPGPSSGPPAQPSNIMSLISQYKWWIVGAFVVLALLLIVLLMTGKKGKKRVIRSKTTTTSRTLKT</sequence>
<dbReference type="EMBL" id="MF405918">
    <property type="protein sequence ID" value="AUL78745.3"/>
    <property type="molecule type" value="Genomic_DNA"/>
</dbReference>
<organism evidence="1 2">
    <name type="scientific">Tupanvirus deep ocean</name>
    <dbReference type="NCBI Taxonomy" id="2126984"/>
    <lineage>
        <taxon>Viruses</taxon>
        <taxon>Varidnaviria</taxon>
        <taxon>Bamfordvirae</taxon>
        <taxon>Nucleocytoviricota</taxon>
        <taxon>Megaviricetes</taxon>
        <taxon>Imitervirales</taxon>
        <taxon>Mimiviridae</taxon>
        <taxon>Megamimivirinae</taxon>
        <taxon>Tupanvirus</taxon>
        <taxon>Tupanvirus altamarinense</taxon>
    </lineage>
</organism>
<dbReference type="Proteomes" id="UP000241719">
    <property type="component" value="Segment"/>
</dbReference>
<protein>
    <submittedName>
        <fullName evidence="1">Uncharacterized protein</fullName>
    </submittedName>
</protein>
<evidence type="ECO:0000313" key="2">
    <source>
        <dbReference type="Proteomes" id="UP000241719"/>
    </source>
</evidence>
<keyword evidence="2" id="KW-1185">Reference proteome</keyword>
<dbReference type="GeneID" id="80517984"/>
<accession>A0A2K9L3D6</accession>
<dbReference type="KEGG" id="vg:80517984"/>
<evidence type="ECO:0000313" key="1">
    <source>
        <dbReference type="EMBL" id="AUL78745.3"/>
    </source>
</evidence>
<reference evidence="1 2" key="1">
    <citation type="journal article" date="2018" name="Nat. Commun.">
        <title>Tailed giant Tupanvirus possesses the most complete translational apparatus of the known virosphere.</title>
        <authorList>
            <person name="Abrahao J."/>
            <person name="Silva L."/>
            <person name="Silva L.S."/>
            <person name="Khalil J.Y.B."/>
            <person name="Rodrigues R."/>
            <person name="Arantes T."/>
            <person name="Assis F."/>
            <person name="Boratto P."/>
            <person name="Andrade M."/>
            <person name="Kroon E.G."/>
            <person name="Ribeiro B."/>
            <person name="Bergier I."/>
            <person name="Seligmann H."/>
            <person name="Ghigo E."/>
            <person name="Colson P."/>
            <person name="Levasseur A."/>
            <person name="Kroemer G."/>
            <person name="Raoult D."/>
            <person name="La Scola B."/>
        </authorList>
    </citation>
    <scope>NUCLEOTIDE SEQUENCE [LARGE SCALE GENOMIC DNA]</scope>
    <source>
        <strain evidence="1">Deep ocean</strain>
    </source>
</reference>